<keyword evidence="3" id="KW-0560">Oxidoreductase</keyword>
<dbReference type="InterPro" id="IPR008030">
    <property type="entry name" value="NmrA-like"/>
</dbReference>
<dbReference type="PANTHER" id="PTHR47706">
    <property type="entry name" value="NMRA-LIKE FAMILY PROTEIN"/>
    <property type="match status" value="1"/>
</dbReference>
<sequence length="331" mass="37035">MVKIAIAGGSGNVASEVISVLVATRKHEIFVLSRKATEKYIEGVTWIKADYNSVEKLAQVLEGVHTLLSFVIEQDGTESPIQKRLITAAVQAGVKRFAPSEWATSTTEYLPWYSYKAEIRRYLAELNKNKKVCFQPGVNSLASIDLKQVLEYTLFQPGLFANYLTRPYKTSTYLHQMETPIDFEKRRAILLEGDDDGIITLTTVQDFAAIVAHAIEYDGEWPTVSGIRGSILSVRELIALGEKIRGPFNIERIKAADFEAGTWETSWIPRVDHPSIPPEQVEFFSKLGVAGITRAISSGAFAVSDEWNKLVPEYEFTRVEPFLEGVWDGKP</sequence>
<feature type="domain" description="NmrA-like" evidence="4">
    <location>
        <begin position="3"/>
        <end position="144"/>
    </location>
</feature>
<accession>A0ABR4H498</accession>
<comment type="similarity">
    <text evidence="1">Belongs to the NmrA-type oxidoreductase family. Isoflavone reductase subfamily.</text>
</comment>
<proteinExistence type="inferred from homology"/>
<dbReference type="Proteomes" id="UP001610334">
    <property type="component" value="Unassembled WGS sequence"/>
</dbReference>
<organism evidence="5 6">
    <name type="scientific">Aspergillus granulosus</name>
    <dbReference type="NCBI Taxonomy" id="176169"/>
    <lineage>
        <taxon>Eukaryota</taxon>
        <taxon>Fungi</taxon>
        <taxon>Dikarya</taxon>
        <taxon>Ascomycota</taxon>
        <taxon>Pezizomycotina</taxon>
        <taxon>Eurotiomycetes</taxon>
        <taxon>Eurotiomycetidae</taxon>
        <taxon>Eurotiales</taxon>
        <taxon>Aspergillaceae</taxon>
        <taxon>Aspergillus</taxon>
        <taxon>Aspergillus subgen. Nidulantes</taxon>
    </lineage>
</organism>
<evidence type="ECO:0000256" key="3">
    <source>
        <dbReference type="ARBA" id="ARBA00023002"/>
    </source>
</evidence>
<evidence type="ECO:0000313" key="5">
    <source>
        <dbReference type="EMBL" id="KAL2810279.1"/>
    </source>
</evidence>
<dbReference type="InterPro" id="IPR036291">
    <property type="entry name" value="NAD(P)-bd_dom_sf"/>
</dbReference>
<keyword evidence="6" id="KW-1185">Reference proteome</keyword>
<name>A0ABR4H498_9EURO</name>
<dbReference type="EMBL" id="JBFXLT010000074">
    <property type="protein sequence ID" value="KAL2810279.1"/>
    <property type="molecule type" value="Genomic_DNA"/>
</dbReference>
<dbReference type="Gene3D" id="3.40.50.720">
    <property type="entry name" value="NAD(P)-binding Rossmann-like Domain"/>
    <property type="match status" value="1"/>
</dbReference>
<keyword evidence="2" id="KW-0521">NADP</keyword>
<gene>
    <name evidence="5" type="ORF">BJX63DRAFT_434444</name>
</gene>
<dbReference type="InterPro" id="IPR051609">
    <property type="entry name" value="NmrA/Isoflavone_reductase-like"/>
</dbReference>
<protein>
    <submittedName>
        <fullName evidence="5">NmrA-like family-domain-containing protein</fullName>
    </submittedName>
</protein>
<reference evidence="5 6" key="1">
    <citation type="submission" date="2024-07" db="EMBL/GenBank/DDBJ databases">
        <title>Section-level genome sequencing and comparative genomics of Aspergillus sections Usti and Cavernicolus.</title>
        <authorList>
            <consortium name="Lawrence Berkeley National Laboratory"/>
            <person name="Nybo J.L."/>
            <person name="Vesth T.C."/>
            <person name="Theobald S."/>
            <person name="Frisvad J.C."/>
            <person name="Larsen T.O."/>
            <person name="Kjaerboelling I."/>
            <person name="Rothschild-Mancinelli K."/>
            <person name="Lyhne E.K."/>
            <person name="Kogle M.E."/>
            <person name="Barry K."/>
            <person name="Clum A."/>
            <person name="Na H."/>
            <person name="Ledsgaard L."/>
            <person name="Lin J."/>
            <person name="Lipzen A."/>
            <person name="Kuo A."/>
            <person name="Riley R."/>
            <person name="Mondo S."/>
            <person name="Labutti K."/>
            <person name="Haridas S."/>
            <person name="Pangalinan J."/>
            <person name="Salamov A.A."/>
            <person name="Simmons B.A."/>
            <person name="Magnuson J.K."/>
            <person name="Chen J."/>
            <person name="Drula E."/>
            <person name="Henrissat B."/>
            <person name="Wiebenga A."/>
            <person name="Lubbers R.J."/>
            <person name="Gomes A.C."/>
            <person name="Makela M.R."/>
            <person name="Stajich J."/>
            <person name="Grigoriev I.V."/>
            <person name="Mortensen U.H."/>
            <person name="De Vries R.P."/>
            <person name="Baker S.E."/>
            <person name="Andersen M.R."/>
        </authorList>
    </citation>
    <scope>NUCLEOTIDE SEQUENCE [LARGE SCALE GENOMIC DNA]</scope>
    <source>
        <strain evidence="5 6">CBS 588.65</strain>
    </source>
</reference>
<evidence type="ECO:0000313" key="6">
    <source>
        <dbReference type="Proteomes" id="UP001610334"/>
    </source>
</evidence>
<dbReference type="PANTHER" id="PTHR47706:SF4">
    <property type="entry name" value="NMRA-LIKE DOMAIN-CONTAINING PROTEIN"/>
    <property type="match status" value="1"/>
</dbReference>
<comment type="caution">
    <text evidence="5">The sequence shown here is derived from an EMBL/GenBank/DDBJ whole genome shotgun (WGS) entry which is preliminary data.</text>
</comment>
<dbReference type="Pfam" id="PF05368">
    <property type="entry name" value="NmrA"/>
    <property type="match status" value="1"/>
</dbReference>
<evidence type="ECO:0000259" key="4">
    <source>
        <dbReference type="Pfam" id="PF05368"/>
    </source>
</evidence>
<evidence type="ECO:0000256" key="1">
    <source>
        <dbReference type="ARBA" id="ARBA00005725"/>
    </source>
</evidence>
<evidence type="ECO:0000256" key="2">
    <source>
        <dbReference type="ARBA" id="ARBA00022857"/>
    </source>
</evidence>
<dbReference type="SUPFAM" id="SSF51735">
    <property type="entry name" value="NAD(P)-binding Rossmann-fold domains"/>
    <property type="match status" value="1"/>
</dbReference>